<evidence type="ECO:0000256" key="2">
    <source>
        <dbReference type="SAM" id="MobiDB-lite"/>
    </source>
</evidence>
<protein>
    <recommendedName>
        <fullName evidence="3">Host cell factor Kelch-repeats domain-containing protein</fullName>
    </recommendedName>
</protein>
<dbReference type="Gene3D" id="6.10.250.2590">
    <property type="match status" value="1"/>
</dbReference>
<dbReference type="Proteomes" id="UP001482620">
    <property type="component" value="Unassembled WGS sequence"/>
</dbReference>
<sequence length="336" mass="37300">MHGCRLNDLWQLDLNSMVWSKPEISGSTPLPRSLHSANIIGNKMYVFGGWVPVPESDKHVAAGTEWICSNLLDSLNLDTMCWRSLGPEQQDDIESQLQNQGPQIDDPYCCWPRARAGHCSTSVGSRLYIWSGRDGYRKSWNYQVCCKDLWYLETDRPATPEGVMLIKSTVSMLHVAWRPLAAADCYILQIQPVVRFPATKPVEPAATDGQSGKDQHPAGSQPLQNQNEDSSGPEQKASAQDASVKPQETKAEDKSAGRGTEASQSKHCTGPAMEDNGSAQQQPDKQTTSTDQKGDPHTNTDQVEENQDGSMWFDVGVFKTLYREVSHYFLPAEDNQ</sequence>
<feature type="compositionally biased region" description="Polar residues" evidence="2">
    <location>
        <begin position="221"/>
        <end position="241"/>
    </location>
</feature>
<dbReference type="Gene3D" id="2.120.10.80">
    <property type="entry name" value="Kelch-type beta propeller"/>
    <property type="match status" value="1"/>
</dbReference>
<feature type="region of interest" description="Disordered" evidence="2">
    <location>
        <begin position="202"/>
        <end position="310"/>
    </location>
</feature>
<evidence type="ECO:0000256" key="1">
    <source>
        <dbReference type="ARBA" id="ARBA00022737"/>
    </source>
</evidence>
<evidence type="ECO:0000313" key="5">
    <source>
        <dbReference type="Proteomes" id="UP001482620"/>
    </source>
</evidence>
<proteinExistence type="predicted"/>
<dbReference type="PANTHER" id="PTHR46003:SF2">
    <property type="entry name" value="HOST CELL FACTOR 2"/>
    <property type="match status" value="1"/>
</dbReference>
<feature type="domain" description="Host cell factor Kelch-repeats" evidence="3">
    <location>
        <begin position="1"/>
        <end position="153"/>
    </location>
</feature>
<name>A0ABV0UQR5_9TELE</name>
<evidence type="ECO:0000313" key="4">
    <source>
        <dbReference type="EMBL" id="MEQ2246248.1"/>
    </source>
</evidence>
<dbReference type="InterPro" id="IPR059124">
    <property type="entry name" value="Kelch_HCF"/>
</dbReference>
<feature type="compositionally biased region" description="Polar residues" evidence="2">
    <location>
        <begin position="277"/>
        <end position="291"/>
    </location>
</feature>
<dbReference type="PANTHER" id="PTHR46003">
    <property type="entry name" value="HOST CELL FACTOR"/>
    <property type="match status" value="1"/>
</dbReference>
<gene>
    <name evidence="4" type="ORF">ILYODFUR_036398</name>
</gene>
<organism evidence="4 5">
    <name type="scientific">Ilyodon furcidens</name>
    <name type="common">goldbreast splitfin</name>
    <dbReference type="NCBI Taxonomy" id="33524"/>
    <lineage>
        <taxon>Eukaryota</taxon>
        <taxon>Metazoa</taxon>
        <taxon>Chordata</taxon>
        <taxon>Craniata</taxon>
        <taxon>Vertebrata</taxon>
        <taxon>Euteleostomi</taxon>
        <taxon>Actinopterygii</taxon>
        <taxon>Neopterygii</taxon>
        <taxon>Teleostei</taxon>
        <taxon>Neoteleostei</taxon>
        <taxon>Acanthomorphata</taxon>
        <taxon>Ovalentaria</taxon>
        <taxon>Atherinomorphae</taxon>
        <taxon>Cyprinodontiformes</taxon>
        <taxon>Goodeidae</taxon>
        <taxon>Ilyodon</taxon>
    </lineage>
</organism>
<dbReference type="SUPFAM" id="SSF117281">
    <property type="entry name" value="Kelch motif"/>
    <property type="match status" value="1"/>
</dbReference>
<reference evidence="4 5" key="1">
    <citation type="submission" date="2021-06" db="EMBL/GenBank/DDBJ databases">
        <authorList>
            <person name="Palmer J.M."/>
        </authorList>
    </citation>
    <scope>NUCLEOTIDE SEQUENCE [LARGE SCALE GENOMIC DNA]</scope>
    <source>
        <strain evidence="5">if_2019</strain>
        <tissue evidence="4">Muscle</tissue>
    </source>
</reference>
<dbReference type="Pfam" id="PF13854">
    <property type="entry name" value="Kelch_HCF"/>
    <property type="match status" value="1"/>
</dbReference>
<feature type="compositionally biased region" description="Basic and acidic residues" evidence="2">
    <location>
        <begin position="247"/>
        <end position="256"/>
    </location>
</feature>
<keyword evidence="5" id="KW-1185">Reference proteome</keyword>
<dbReference type="InterPro" id="IPR015915">
    <property type="entry name" value="Kelch-typ_b-propeller"/>
</dbReference>
<keyword evidence="1" id="KW-0677">Repeat</keyword>
<feature type="non-terminal residue" evidence="4">
    <location>
        <position position="336"/>
    </location>
</feature>
<evidence type="ECO:0000259" key="3">
    <source>
        <dbReference type="Pfam" id="PF13854"/>
    </source>
</evidence>
<accession>A0ABV0UQR5</accession>
<comment type="caution">
    <text evidence="4">The sequence shown here is derived from an EMBL/GenBank/DDBJ whole genome shotgun (WGS) entry which is preliminary data.</text>
</comment>
<dbReference type="EMBL" id="JAHRIQ010076888">
    <property type="protein sequence ID" value="MEQ2246248.1"/>
    <property type="molecule type" value="Genomic_DNA"/>
</dbReference>
<dbReference type="InterPro" id="IPR043536">
    <property type="entry name" value="HCF1/2"/>
</dbReference>